<sequence length="67" mass="7096">MDISQGDVLRASFSGIVGFLIGNYVQQLVFTEALLVGGICFVSYLAGDIIFRHVGATTAYTLGIAPQ</sequence>
<keyword evidence="2" id="KW-1185">Reference proteome</keyword>
<organism evidence="1 2">
    <name type="scientific">Yaravirus sp. 'brasiliensis'</name>
    <dbReference type="NCBI Taxonomy" id="2739681"/>
    <lineage>
        <taxon>Viruses</taxon>
        <taxon>Varidnaviria</taxon>
        <taxon>Bamfordvirae</taxon>
        <taxon>Nucleocytoviricota</taxon>
        <taxon>Mriyaviricetes</taxon>
        <taxon>Yaraviridae</taxon>
        <taxon>Yaravirus</taxon>
        <taxon>Yaravirus brasiliense</taxon>
    </lineage>
</organism>
<dbReference type="KEGG" id="vg:80539260"/>
<evidence type="ECO:0000313" key="2">
    <source>
        <dbReference type="Proteomes" id="UP000830293"/>
    </source>
</evidence>
<proteinExistence type="predicted"/>
<accession>A0AAE7E221</accession>
<reference evidence="1" key="1">
    <citation type="submission" date="2020-04" db="EMBL/GenBank/DDBJ databases">
        <title>A mysterious 80 nm amoeba virus with a near complete 'ORFan genome' challenges the classification of DNA viruses.</title>
        <authorList>
            <person name="Boratto P.V.M."/>
            <person name="Oliveira G.P."/>
            <person name="Machado T.B."/>
            <person name="Andrade A.C.S.P."/>
            <person name="Baudoin J.P."/>
            <person name="Klose T."/>
            <person name="Azza S."/>
            <person name="Decloquement P."/>
            <person name="Chabriere E."/>
            <person name="Colson P."/>
            <person name="Levasseur A."/>
            <person name="La Scola B."/>
            <person name="Abrahao J.S."/>
        </authorList>
    </citation>
    <scope>NUCLEOTIDE SEQUENCE</scope>
    <source>
        <strain evidence="1">BHMG</strain>
    </source>
</reference>
<dbReference type="GeneID" id="80539260"/>
<protein>
    <submittedName>
        <fullName evidence="1">Uncharacterized protein</fullName>
    </submittedName>
</protein>
<dbReference type="Proteomes" id="UP000830293">
    <property type="component" value="Segment"/>
</dbReference>
<dbReference type="EMBL" id="MT293574">
    <property type="protein sequence ID" value="QKE44377.1"/>
    <property type="molecule type" value="Genomic_DNA"/>
</dbReference>
<evidence type="ECO:0000313" key="1">
    <source>
        <dbReference type="EMBL" id="QKE44377.1"/>
    </source>
</evidence>
<name>A0AAE7E221_9VIRU</name>
<dbReference type="RefSeq" id="YP_010800624.1">
    <property type="nucleotide sequence ID" value="NC_076895.1"/>
</dbReference>